<dbReference type="Pfam" id="PF03544">
    <property type="entry name" value="TonB_C"/>
    <property type="match status" value="1"/>
</dbReference>
<evidence type="ECO:0000256" key="10">
    <source>
        <dbReference type="SAM" id="MobiDB-lite"/>
    </source>
</evidence>
<comment type="similarity">
    <text evidence="2">Belongs to the TonB family.</text>
</comment>
<feature type="region of interest" description="Disordered" evidence="10">
    <location>
        <begin position="54"/>
        <end position="86"/>
    </location>
</feature>
<keyword evidence="14" id="KW-1185">Reference proteome</keyword>
<name>A0A6P1MAC4_9BACT</name>
<dbReference type="GO" id="GO:0005886">
    <property type="term" value="C:plasma membrane"/>
    <property type="evidence" value="ECO:0007669"/>
    <property type="project" value="UniProtKB-SubCell"/>
</dbReference>
<evidence type="ECO:0000259" key="12">
    <source>
        <dbReference type="PROSITE" id="PS52015"/>
    </source>
</evidence>
<dbReference type="PROSITE" id="PS52015">
    <property type="entry name" value="TONB_CTD"/>
    <property type="match status" value="1"/>
</dbReference>
<keyword evidence="4" id="KW-1003">Cell membrane</keyword>
<keyword evidence="6 11" id="KW-0812">Transmembrane</keyword>
<evidence type="ECO:0000256" key="7">
    <source>
        <dbReference type="ARBA" id="ARBA00022927"/>
    </source>
</evidence>
<keyword evidence="3" id="KW-0813">Transport</keyword>
<dbReference type="InterPro" id="IPR006260">
    <property type="entry name" value="TonB/TolA_C"/>
</dbReference>
<evidence type="ECO:0000313" key="14">
    <source>
        <dbReference type="Proteomes" id="UP000464954"/>
    </source>
</evidence>
<evidence type="ECO:0000256" key="9">
    <source>
        <dbReference type="ARBA" id="ARBA00023136"/>
    </source>
</evidence>
<feature type="domain" description="TonB C-terminal" evidence="12">
    <location>
        <begin position="132"/>
        <end position="221"/>
    </location>
</feature>
<organism evidence="13 14">
    <name type="scientific">Tichowtungia aerotolerans</name>
    <dbReference type="NCBI Taxonomy" id="2697043"/>
    <lineage>
        <taxon>Bacteria</taxon>
        <taxon>Pseudomonadati</taxon>
        <taxon>Kiritimatiellota</taxon>
        <taxon>Tichowtungiia</taxon>
        <taxon>Tichowtungiales</taxon>
        <taxon>Tichowtungiaceae</taxon>
        <taxon>Tichowtungia</taxon>
    </lineage>
</organism>
<evidence type="ECO:0000256" key="1">
    <source>
        <dbReference type="ARBA" id="ARBA00004383"/>
    </source>
</evidence>
<evidence type="ECO:0000313" key="13">
    <source>
        <dbReference type="EMBL" id="QHI70043.1"/>
    </source>
</evidence>
<evidence type="ECO:0000256" key="2">
    <source>
        <dbReference type="ARBA" id="ARBA00006555"/>
    </source>
</evidence>
<evidence type="ECO:0000256" key="5">
    <source>
        <dbReference type="ARBA" id="ARBA00022519"/>
    </source>
</evidence>
<evidence type="ECO:0000256" key="6">
    <source>
        <dbReference type="ARBA" id="ARBA00022692"/>
    </source>
</evidence>
<dbReference type="Proteomes" id="UP000464954">
    <property type="component" value="Chromosome"/>
</dbReference>
<feature type="transmembrane region" description="Helical" evidence="11">
    <location>
        <begin position="16"/>
        <end position="37"/>
    </location>
</feature>
<keyword evidence="5" id="KW-0997">Cell inner membrane</keyword>
<dbReference type="RefSeq" id="WP_160629222.1">
    <property type="nucleotide sequence ID" value="NZ_CP047593.1"/>
</dbReference>
<evidence type="ECO:0000256" key="11">
    <source>
        <dbReference type="SAM" id="Phobius"/>
    </source>
</evidence>
<evidence type="ECO:0000256" key="8">
    <source>
        <dbReference type="ARBA" id="ARBA00022989"/>
    </source>
</evidence>
<dbReference type="GO" id="GO:0015031">
    <property type="term" value="P:protein transport"/>
    <property type="evidence" value="ECO:0007669"/>
    <property type="project" value="UniProtKB-KW"/>
</dbReference>
<comment type="subcellular location">
    <subcellularLocation>
        <location evidence="1">Cell inner membrane</location>
        <topology evidence="1">Single-pass membrane protein</topology>
        <orientation evidence="1">Periplasmic side</orientation>
    </subcellularLocation>
</comment>
<accession>A0A6P1MAC4</accession>
<dbReference type="AlphaFoldDB" id="A0A6P1MAC4"/>
<protein>
    <submittedName>
        <fullName evidence="13">TonB family protein</fullName>
    </submittedName>
</protein>
<dbReference type="KEGG" id="taer:GT409_11480"/>
<dbReference type="InterPro" id="IPR037682">
    <property type="entry name" value="TonB_C"/>
</dbReference>
<proteinExistence type="inferred from homology"/>
<sequence length="221" mass="24819">MKFSKPDTVFSRFRHHLWTALGAIGLTLIFFLVLPLMQTITQPRDMEVELQSVDGVVEPPPPPPPEPEQEKKQEEEPPPPELSEEAPPLDLSQLELALNPGFSEGWMGGDFAVQLNTVVSKNHDLNSVFSMADLDQKPRVIYQPGPTFTKQVRRKAPGTVYIIFVVDQRGRVINPAVQKSTDPVFTKPALAAVKQWKFEPGKRNGKAVRFRMRVPITFPKG</sequence>
<dbReference type="PANTHER" id="PTHR33446">
    <property type="entry name" value="PROTEIN TONB-RELATED"/>
    <property type="match status" value="1"/>
</dbReference>
<dbReference type="GO" id="GO:0055085">
    <property type="term" value="P:transmembrane transport"/>
    <property type="evidence" value="ECO:0007669"/>
    <property type="project" value="InterPro"/>
</dbReference>
<keyword evidence="8 11" id="KW-1133">Transmembrane helix</keyword>
<dbReference type="SUPFAM" id="SSF74653">
    <property type="entry name" value="TolA/TonB C-terminal domain"/>
    <property type="match status" value="1"/>
</dbReference>
<evidence type="ECO:0000256" key="3">
    <source>
        <dbReference type="ARBA" id="ARBA00022448"/>
    </source>
</evidence>
<reference evidence="13 14" key="1">
    <citation type="submission" date="2020-01" db="EMBL/GenBank/DDBJ databases">
        <title>Ponticoccus aerotolerans gen. nov., sp. nov., an anaerobic bacterium and proposal of Ponticoccusceae fam. nov., Ponticoccusles ord. nov. and Ponticoccuse classis nov. in the phylum Kiritimatiellaeota.</title>
        <authorList>
            <person name="Zhou L.Y."/>
            <person name="Du Z.J."/>
        </authorList>
    </citation>
    <scope>NUCLEOTIDE SEQUENCE [LARGE SCALE GENOMIC DNA]</scope>
    <source>
        <strain evidence="13 14">S-5007</strain>
    </source>
</reference>
<dbReference type="Gene3D" id="3.30.1150.10">
    <property type="match status" value="1"/>
</dbReference>
<keyword evidence="9 11" id="KW-0472">Membrane</keyword>
<dbReference type="InterPro" id="IPR051045">
    <property type="entry name" value="TonB-dependent_transducer"/>
</dbReference>
<evidence type="ECO:0000256" key="4">
    <source>
        <dbReference type="ARBA" id="ARBA00022475"/>
    </source>
</evidence>
<dbReference type="NCBIfam" id="TIGR01352">
    <property type="entry name" value="tonB_Cterm"/>
    <property type="match status" value="1"/>
</dbReference>
<dbReference type="EMBL" id="CP047593">
    <property type="protein sequence ID" value="QHI70043.1"/>
    <property type="molecule type" value="Genomic_DNA"/>
</dbReference>
<keyword evidence="7" id="KW-0653">Protein transport</keyword>
<gene>
    <name evidence="13" type="ORF">GT409_11480</name>
</gene>